<dbReference type="AlphaFoldDB" id="A0A4U5MD26"/>
<reference evidence="1 2" key="2">
    <citation type="journal article" date="2019" name="G3 (Bethesda)">
        <title>Hybrid Assembly of the Genome of the Entomopathogenic Nematode Steinernema carpocapsae Identifies the X-Chromosome.</title>
        <authorList>
            <person name="Serra L."/>
            <person name="Macchietto M."/>
            <person name="Macias-Munoz A."/>
            <person name="McGill C.J."/>
            <person name="Rodriguez I.M."/>
            <person name="Rodriguez B."/>
            <person name="Murad R."/>
            <person name="Mortazavi A."/>
        </authorList>
    </citation>
    <scope>NUCLEOTIDE SEQUENCE [LARGE SCALE GENOMIC DNA]</scope>
    <source>
        <strain evidence="1 2">ALL</strain>
    </source>
</reference>
<name>A0A4U5MD26_STECR</name>
<protein>
    <recommendedName>
        <fullName evidence="3">MULE transposase domain-containing protein</fullName>
    </recommendedName>
</protein>
<accession>A0A4U5MD26</accession>
<evidence type="ECO:0008006" key="3">
    <source>
        <dbReference type="Google" id="ProtNLM"/>
    </source>
</evidence>
<gene>
    <name evidence="1" type="ORF">L596_023243</name>
</gene>
<reference evidence="1 2" key="1">
    <citation type="journal article" date="2015" name="Genome Biol.">
        <title>Comparative genomics of Steinernema reveals deeply conserved gene regulatory networks.</title>
        <authorList>
            <person name="Dillman A.R."/>
            <person name="Macchietto M."/>
            <person name="Porter C.F."/>
            <person name="Rogers A."/>
            <person name="Williams B."/>
            <person name="Antoshechkin I."/>
            <person name="Lee M.M."/>
            <person name="Goodwin Z."/>
            <person name="Lu X."/>
            <person name="Lewis E.E."/>
            <person name="Goodrich-Blair H."/>
            <person name="Stock S.P."/>
            <person name="Adams B.J."/>
            <person name="Sternberg P.W."/>
            <person name="Mortazavi A."/>
        </authorList>
    </citation>
    <scope>NUCLEOTIDE SEQUENCE [LARGE SCALE GENOMIC DNA]</scope>
    <source>
        <strain evidence="1 2">ALL</strain>
    </source>
</reference>
<organism evidence="1 2">
    <name type="scientific">Steinernema carpocapsae</name>
    <name type="common">Entomopathogenic nematode</name>
    <dbReference type="NCBI Taxonomy" id="34508"/>
    <lineage>
        <taxon>Eukaryota</taxon>
        <taxon>Metazoa</taxon>
        <taxon>Ecdysozoa</taxon>
        <taxon>Nematoda</taxon>
        <taxon>Chromadorea</taxon>
        <taxon>Rhabditida</taxon>
        <taxon>Tylenchina</taxon>
        <taxon>Panagrolaimomorpha</taxon>
        <taxon>Strongyloidoidea</taxon>
        <taxon>Steinernematidae</taxon>
        <taxon>Steinernema</taxon>
    </lineage>
</organism>
<evidence type="ECO:0000313" key="1">
    <source>
        <dbReference type="EMBL" id="TKR67028.1"/>
    </source>
</evidence>
<proteinExistence type="predicted"/>
<keyword evidence="2" id="KW-1185">Reference proteome</keyword>
<comment type="caution">
    <text evidence="1">The sequence shown here is derived from an EMBL/GenBank/DDBJ whole genome shotgun (WGS) entry which is preliminary data.</text>
</comment>
<dbReference type="EMBL" id="AZBU02000008">
    <property type="protein sequence ID" value="TKR67028.1"/>
    <property type="molecule type" value="Genomic_DNA"/>
</dbReference>
<evidence type="ECO:0000313" key="2">
    <source>
        <dbReference type="Proteomes" id="UP000298663"/>
    </source>
</evidence>
<dbReference type="Proteomes" id="UP000298663">
    <property type="component" value="Unassembled WGS sequence"/>
</dbReference>
<sequence length="113" mass="13168">MWVSIVPTHVLQLFTLHVYVDLSSFPVAYGITNRKTKTFYRLVQTLSWHLSSFSFRHFFRTIDAQLKKKPSSCVSDFATAAIKVVEEVWREIDVGLCHVKMTQSVFRRVKKDS</sequence>